<name>A0ABP8UN14_9ACTN</name>
<accession>A0ABP8UN14</accession>
<keyword evidence="3" id="KW-1185">Reference proteome</keyword>
<sequence length="168" mass="18494">MGPVAIALTCNLVGAAYAPGTPIPRPDEPTPPPDSAQEFAGTEPATARVVEGCWFSAHKPFVLHTRDRYIHGESQITRCTTPAPVYCHLQSRLQMWVPYTGQWVQKGEWADAGWKPCRPGITLTPSYRCPSHSTGHEFITDSWLTIVTHQAGSASNYVNSPRERFACS</sequence>
<feature type="compositionally biased region" description="Pro residues" evidence="1">
    <location>
        <begin position="21"/>
        <end position="34"/>
    </location>
</feature>
<gene>
    <name evidence="2" type="ORF">GCM10023196_083080</name>
</gene>
<dbReference type="Proteomes" id="UP001501442">
    <property type="component" value="Unassembled WGS sequence"/>
</dbReference>
<evidence type="ECO:0000313" key="3">
    <source>
        <dbReference type="Proteomes" id="UP001501442"/>
    </source>
</evidence>
<reference evidence="3" key="1">
    <citation type="journal article" date="2019" name="Int. J. Syst. Evol. Microbiol.">
        <title>The Global Catalogue of Microorganisms (GCM) 10K type strain sequencing project: providing services to taxonomists for standard genome sequencing and annotation.</title>
        <authorList>
            <consortium name="The Broad Institute Genomics Platform"/>
            <consortium name="The Broad Institute Genome Sequencing Center for Infectious Disease"/>
            <person name="Wu L."/>
            <person name="Ma J."/>
        </authorList>
    </citation>
    <scope>NUCLEOTIDE SEQUENCE [LARGE SCALE GENOMIC DNA]</scope>
    <source>
        <strain evidence="3">JCM 17939</strain>
    </source>
</reference>
<proteinExistence type="predicted"/>
<feature type="region of interest" description="Disordered" evidence="1">
    <location>
        <begin position="19"/>
        <end position="42"/>
    </location>
</feature>
<organism evidence="2 3">
    <name type="scientific">Actinoallomurus vinaceus</name>
    <dbReference type="NCBI Taxonomy" id="1080074"/>
    <lineage>
        <taxon>Bacteria</taxon>
        <taxon>Bacillati</taxon>
        <taxon>Actinomycetota</taxon>
        <taxon>Actinomycetes</taxon>
        <taxon>Streptosporangiales</taxon>
        <taxon>Thermomonosporaceae</taxon>
        <taxon>Actinoallomurus</taxon>
    </lineage>
</organism>
<evidence type="ECO:0000256" key="1">
    <source>
        <dbReference type="SAM" id="MobiDB-lite"/>
    </source>
</evidence>
<dbReference type="EMBL" id="BAABHK010000016">
    <property type="protein sequence ID" value="GAA4635835.1"/>
    <property type="molecule type" value="Genomic_DNA"/>
</dbReference>
<comment type="caution">
    <text evidence="2">The sequence shown here is derived from an EMBL/GenBank/DDBJ whole genome shotgun (WGS) entry which is preliminary data.</text>
</comment>
<evidence type="ECO:0008006" key="4">
    <source>
        <dbReference type="Google" id="ProtNLM"/>
    </source>
</evidence>
<protein>
    <recommendedName>
        <fullName evidence="4">Secreted protein</fullName>
    </recommendedName>
</protein>
<evidence type="ECO:0000313" key="2">
    <source>
        <dbReference type="EMBL" id="GAA4635835.1"/>
    </source>
</evidence>